<dbReference type="EMBL" id="JBBIAA010000028">
    <property type="protein sequence ID" value="MEJ5946644.1"/>
    <property type="molecule type" value="Genomic_DNA"/>
</dbReference>
<dbReference type="Proteomes" id="UP001387100">
    <property type="component" value="Unassembled WGS sequence"/>
</dbReference>
<keyword evidence="1" id="KW-0805">Transcription regulation</keyword>
<dbReference type="PANTHER" id="PTHR30146:SF153">
    <property type="entry name" value="LACTOSE OPERON REPRESSOR"/>
    <property type="match status" value="1"/>
</dbReference>
<dbReference type="Pfam" id="PF00356">
    <property type="entry name" value="LacI"/>
    <property type="match status" value="1"/>
</dbReference>
<protein>
    <submittedName>
        <fullName evidence="5">Substrate-binding domain-containing protein</fullName>
    </submittedName>
</protein>
<feature type="domain" description="HTH lacI-type" evidence="4">
    <location>
        <begin position="28"/>
        <end position="82"/>
    </location>
</feature>
<name>A0ABU8RNK4_9ACTN</name>
<keyword evidence="6" id="KW-1185">Reference proteome</keyword>
<evidence type="ECO:0000313" key="6">
    <source>
        <dbReference type="Proteomes" id="UP001387100"/>
    </source>
</evidence>
<keyword evidence="2" id="KW-0238">DNA-binding</keyword>
<dbReference type="Gene3D" id="1.10.260.40">
    <property type="entry name" value="lambda repressor-like DNA-binding domains"/>
    <property type="match status" value="1"/>
</dbReference>
<dbReference type="CDD" id="cd01392">
    <property type="entry name" value="HTH_LacI"/>
    <property type="match status" value="1"/>
</dbReference>
<dbReference type="PANTHER" id="PTHR30146">
    <property type="entry name" value="LACI-RELATED TRANSCRIPTIONAL REPRESSOR"/>
    <property type="match status" value="1"/>
</dbReference>
<evidence type="ECO:0000256" key="1">
    <source>
        <dbReference type="ARBA" id="ARBA00023015"/>
    </source>
</evidence>
<dbReference type="PROSITE" id="PS00356">
    <property type="entry name" value="HTH_LACI_1"/>
    <property type="match status" value="1"/>
</dbReference>
<dbReference type="SMART" id="SM00354">
    <property type="entry name" value="HTH_LACI"/>
    <property type="match status" value="1"/>
</dbReference>
<sequence>MVIGQDAPAAVARARSAADGVPPARPRATLADVARAVGVSTPTVSKVLNERGDVAEQTRARVLAALDAAGYVRRGEPAAARPETSPLVELVLADLDSSYAVEVVGGAEAAAAAAGAGLVVTASHGRRADGGRWLERLRGRRSAGVVLVISGPDAPTAQELRRLGVPLVLLDPVGNRDPHLPTVGATNWSGGLAATEHLLGLGHRRVAVVSGDPALACSQERVDGYRAALGRAGVAVDEALVRWGDFLPAAGRRCAAELLDLDDPPTAVFAGSDLQASGVYAEARARGLAVPRDLSVVGFDDLALCQYLSPPLTTVRQPLADMAATAVRLALEAGDGEPAVGAGTRHLQLATTLVVRESTCPPVR</sequence>
<dbReference type="InterPro" id="IPR010982">
    <property type="entry name" value="Lambda_DNA-bd_dom_sf"/>
</dbReference>
<comment type="caution">
    <text evidence="5">The sequence shown here is derived from an EMBL/GenBank/DDBJ whole genome shotgun (WGS) entry which is preliminary data.</text>
</comment>
<evidence type="ECO:0000259" key="4">
    <source>
        <dbReference type="PROSITE" id="PS50932"/>
    </source>
</evidence>
<evidence type="ECO:0000256" key="3">
    <source>
        <dbReference type="ARBA" id="ARBA00023163"/>
    </source>
</evidence>
<dbReference type="RefSeq" id="WP_339576026.1">
    <property type="nucleotide sequence ID" value="NZ_JBBIAA010000028.1"/>
</dbReference>
<dbReference type="Pfam" id="PF13377">
    <property type="entry name" value="Peripla_BP_3"/>
    <property type="match status" value="1"/>
</dbReference>
<dbReference type="SUPFAM" id="SSF53822">
    <property type="entry name" value="Periplasmic binding protein-like I"/>
    <property type="match status" value="1"/>
</dbReference>
<evidence type="ECO:0000313" key="5">
    <source>
        <dbReference type="EMBL" id="MEJ5946644.1"/>
    </source>
</evidence>
<dbReference type="InterPro" id="IPR028082">
    <property type="entry name" value="Peripla_BP_I"/>
</dbReference>
<keyword evidence="3" id="KW-0804">Transcription</keyword>
<gene>
    <name evidence="5" type="ORF">WDZ17_15200</name>
</gene>
<accession>A0ABU8RNK4</accession>
<dbReference type="PROSITE" id="PS50932">
    <property type="entry name" value="HTH_LACI_2"/>
    <property type="match status" value="1"/>
</dbReference>
<organism evidence="5 6">
    <name type="scientific">Pseudokineococcus basanitobsidens</name>
    <dbReference type="NCBI Taxonomy" id="1926649"/>
    <lineage>
        <taxon>Bacteria</taxon>
        <taxon>Bacillati</taxon>
        <taxon>Actinomycetota</taxon>
        <taxon>Actinomycetes</taxon>
        <taxon>Kineosporiales</taxon>
        <taxon>Kineosporiaceae</taxon>
        <taxon>Pseudokineococcus</taxon>
    </lineage>
</organism>
<reference evidence="5 6" key="1">
    <citation type="journal article" date="2017" name="Int. J. Syst. Evol. Microbiol.">
        <title>Pseudokineococcus basanitobsidens sp. nov., isolated from volcanic rock.</title>
        <authorList>
            <person name="Lee D.W."/>
            <person name="Park M.Y."/>
            <person name="Kim J.J."/>
            <person name="Kim B.S."/>
        </authorList>
    </citation>
    <scope>NUCLEOTIDE SEQUENCE [LARGE SCALE GENOMIC DNA]</scope>
    <source>
        <strain evidence="5 6">DSM 103726</strain>
    </source>
</reference>
<dbReference type="InterPro" id="IPR000843">
    <property type="entry name" value="HTH_LacI"/>
</dbReference>
<dbReference type="InterPro" id="IPR046335">
    <property type="entry name" value="LacI/GalR-like_sensor"/>
</dbReference>
<dbReference type="Gene3D" id="3.40.50.2300">
    <property type="match status" value="2"/>
</dbReference>
<dbReference type="SUPFAM" id="SSF47413">
    <property type="entry name" value="lambda repressor-like DNA-binding domains"/>
    <property type="match status" value="1"/>
</dbReference>
<proteinExistence type="predicted"/>
<evidence type="ECO:0000256" key="2">
    <source>
        <dbReference type="ARBA" id="ARBA00023125"/>
    </source>
</evidence>